<dbReference type="RefSeq" id="XP_023463136.1">
    <property type="nucleotide sequence ID" value="XM_023609400.1"/>
</dbReference>
<accession>A0A2G4SKX1</accession>
<organism evidence="2 3">
    <name type="scientific">Rhizopus microsporus ATCC 52813</name>
    <dbReference type="NCBI Taxonomy" id="1340429"/>
    <lineage>
        <taxon>Eukaryota</taxon>
        <taxon>Fungi</taxon>
        <taxon>Fungi incertae sedis</taxon>
        <taxon>Mucoromycota</taxon>
        <taxon>Mucoromycotina</taxon>
        <taxon>Mucoromycetes</taxon>
        <taxon>Mucorales</taxon>
        <taxon>Mucorineae</taxon>
        <taxon>Rhizopodaceae</taxon>
        <taxon>Rhizopus</taxon>
    </lineage>
</organism>
<dbReference type="STRING" id="1340429.A0A2G4SKX1"/>
<proteinExistence type="predicted"/>
<evidence type="ECO:0000256" key="1">
    <source>
        <dbReference type="SAM" id="Coils"/>
    </source>
</evidence>
<dbReference type="AlphaFoldDB" id="A0A2G4SKX1"/>
<evidence type="ECO:0000313" key="2">
    <source>
        <dbReference type="EMBL" id="PHZ09428.1"/>
    </source>
</evidence>
<protein>
    <submittedName>
        <fullName evidence="2">Uncharacterized protein</fullName>
    </submittedName>
</protein>
<dbReference type="GeneID" id="35440390"/>
<sequence>MIFVTDRNGEVVLQPATGENIRYVLPLNFQLDNNDFNLPPPLDLQFKLLWTCGVTKATLDKHPLHSAFSKKLPRTTLKTFGLDISIMKMALYRYMTNFKNMWSTKSRSVKHLNRLIDTLLKIHLAPTREKRYKDFIAKQKVKADKEKEEKGQHVMQAQVFPMKGLALSRNGKRKLFYYERRAEKEAITSLGTISVTETEDETDMRLEIAADTDPIVDQETTIAEEKTGSMSNDIPRRRLKTLRGVIKDILFKRDSHDIEEDEVSNKLADAESKELQTYVLIINFLKPYMPSKQNFYTISHQIPFFLMANDILHATGYSKFTANTTSHLVPSNLNALKVDAPSLFALFCTKTKQGVLTVYNFNGDAIISRQIATKSKDAMFGSLFDLIAIKNVCNSYGLEFAHNMYVLPGLKTVHINGTLKKPVLAETYPVTSVTSNPARRSVHHLQSTLLQTGLKNVLKECKYYLLQNNINEDKKKWIRKRAEPLHQQETEHIHQMYQRIEQIKTRKAEFNARLHRMKEELSTERTKTYLKRKQLTTSSNRTREEQRIHIITQDALKCIDKVKI</sequence>
<name>A0A2G4SKX1_RHIZD</name>
<feature type="coiled-coil region" evidence="1">
    <location>
        <begin position="500"/>
        <end position="527"/>
    </location>
</feature>
<gene>
    <name evidence="2" type="ORF">RHIMIDRAFT_240541</name>
</gene>
<keyword evidence="3" id="KW-1185">Reference proteome</keyword>
<reference evidence="2 3" key="1">
    <citation type="journal article" date="2016" name="Proc. Natl. Acad. Sci. U.S.A.">
        <title>Lipid metabolic changes in an early divergent fungus govern the establishment of a mutualistic symbiosis with endobacteria.</title>
        <authorList>
            <person name="Lastovetsky O.A."/>
            <person name="Gaspar M.L."/>
            <person name="Mondo S.J."/>
            <person name="LaButti K.M."/>
            <person name="Sandor L."/>
            <person name="Grigoriev I.V."/>
            <person name="Henry S.A."/>
            <person name="Pawlowska T.E."/>
        </authorList>
    </citation>
    <scope>NUCLEOTIDE SEQUENCE [LARGE SCALE GENOMIC DNA]</scope>
    <source>
        <strain evidence="2 3">ATCC 52813</strain>
    </source>
</reference>
<evidence type="ECO:0000313" key="3">
    <source>
        <dbReference type="Proteomes" id="UP000242254"/>
    </source>
</evidence>
<dbReference type="EMBL" id="KZ303858">
    <property type="protein sequence ID" value="PHZ09428.1"/>
    <property type="molecule type" value="Genomic_DNA"/>
</dbReference>
<dbReference type="Proteomes" id="UP000242254">
    <property type="component" value="Unassembled WGS sequence"/>
</dbReference>
<keyword evidence="1" id="KW-0175">Coiled coil</keyword>